<keyword evidence="3" id="KW-1185">Reference proteome</keyword>
<dbReference type="PANTHER" id="PTHR36439:SF1">
    <property type="entry name" value="DUF1697 DOMAIN-CONTAINING PROTEIN"/>
    <property type="match status" value="1"/>
</dbReference>
<dbReference type="Pfam" id="PF08002">
    <property type="entry name" value="DUF1697"/>
    <property type="match status" value="1"/>
</dbReference>
<sequence>MDHVALLRGVNVGTAKRLAMADLRRVAADLGHARPETVLNSGNLVFDSASLLRSADVRRLRDAIAAATGVDAELVVLDAETFVRLVDANPLRRDGREPARLSVGFAEAGAGLDGLAPPSADLGDEELVVADGAVYQWLPHGVLASRVPAGWWRAVPVTVTARNDATLRRIRALLARRGD</sequence>
<evidence type="ECO:0000313" key="3">
    <source>
        <dbReference type="Proteomes" id="UP000321154"/>
    </source>
</evidence>
<comment type="caution">
    <text evidence="2">The sequence shown here is derived from an EMBL/GenBank/DDBJ whole genome shotgun (WGS) entry which is preliminary data.</text>
</comment>
<evidence type="ECO:0000313" key="2">
    <source>
        <dbReference type="EMBL" id="MBA8813269.1"/>
    </source>
</evidence>
<dbReference type="PANTHER" id="PTHR36439">
    <property type="entry name" value="BLL4334 PROTEIN"/>
    <property type="match status" value="1"/>
</dbReference>
<dbReference type="InterPro" id="IPR012545">
    <property type="entry name" value="DUF1697"/>
</dbReference>
<dbReference type="RefSeq" id="WP_146854045.1">
    <property type="nucleotide sequence ID" value="NZ_BAAAHR010000001.1"/>
</dbReference>
<name>A0A7W3PJ16_9MICO</name>
<dbReference type="OrthoDB" id="9806494at2"/>
<gene>
    <name evidence="2" type="ORF">FB463_001518</name>
    <name evidence="1" type="ORF">FFA01_12300</name>
</gene>
<dbReference type="AlphaFoldDB" id="A0A7W3PJ16"/>
<dbReference type="SUPFAM" id="SSF160379">
    <property type="entry name" value="SP0830-like"/>
    <property type="match status" value="1"/>
</dbReference>
<reference evidence="1 3" key="1">
    <citation type="submission" date="2019-07" db="EMBL/GenBank/DDBJ databases">
        <title>Whole genome shotgun sequence of Frigoribacterium faeni NBRC 103066.</title>
        <authorList>
            <person name="Hosoyama A."/>
            <person name="Uohara A."/>
            <person name="Ohji S."/>
            <person name="Ichikawa N."/>
        </authorList>
    </citation>
    <scope>NUCLEOTIDE SEQUENCE [LARGE SCALE GENOMIC DNA]</scope>
    <source>
        <strain evidence="1 3">NBRC 103066</strain>
    </source>
</reference>
<evidence type="ECO:0000313" key="1">
    <source>
        <dbReference type="EMBL" id="GEK82921.1"/>
    </source>
</evidence>
<dbReference type="EMBL" id="BJUV01000009">
    <property type="protein sequence ID" value="GEK82921.1"/>
    <property type="molecule type" value="Genomic_DNA"/>
</dbReference>
<organism evidence="2 4">
    <name type="scientific">Frigoribacterium faeni</name>
    <dbReference type="NCBI Taxonomy" id="145483"/>
    <lineage>
        <taxon>Bacteria</taxon>
        <taxon>Bacillati</taxon>
        <taxon>Actinomycetota</taxon>
        <taxon>Actinomycetes</taxon>
        <taxon>Micrococcales</taxon>
        <taxon>Microbacteriaceae</taxon>
        <taxon>Frigoribacterium</taxon>
    </lineage>
</organism>
<reference evidence="2 4" key="2">
    <citation type="submission" date="2020-07" db="EMBL/GenBank/DDBJ databases">
        <title>Sequencing the genomes of 1000 actinobacteria strains.</title>
        <authorList>
            <person name="Klenk H.-P."/>
        </authorList>
    </citation>
    <scope>NUCLEOTIDE SEQUENCE [LARGE SCALE GENOMIC DNA]</scope>
    <source>
        <strain evidence="2 4">DSM 10309</strain>
    </source>
</reference>
<dbReference type="EMBL" id="JACGWW010000002">
    <property type="protein sequence ID" value="MBA8813269.1"/>
    <property type="molecule type" value="Genomic_DNA"/>
</dbReference>
<dbReference type="PIRSF" id="PIRSF008502">
    <property type="entry name" value="UCP008502"/>
    <property type="match status" value="1"/>
</dbReference>
<dbReference type="Proteomes" id="UP000522688">
    <property type="component" value="Unassembled WGS sequence"/>
</dbReference>
<dbReference type="Gene3D" id="3.30.70.1280">
    <property type="entry name" value="SP0830-like domains"/>
    <property type="match status" value="1"/>
</dbReference>
<evidence type="ECO:0000313" key="4">
    <source>
        <dbReference type="Proteomes" id="UP000522688"/>
    </source>
</evidence>
<dbReference type="Proteomes" id="UP000321154">
    <property type="component" value="Unassembled WGS sequence"/>
</dbReference>
<proteinExistence type="predicted"/>
<accession>A0A7W3PJ16</accession>
<protein>
    <submittedName>
        <fullName evidence="2">Uncharacterized protein (DUF1697 family)</fullName>
    </submittedName>
</protein>